<accession>I3Y916</accession>
<evidence type="ECO:0008006" key="3">
    <source>
        <dbReference type="Google" id="ProtNLM"/>
    </source>
</evidence>
<dbReference type="eggNOG" id="ENOG502ZBKA">
    <property type="taxonomic scope" value="Bacteria"/>
</dbReference>
<evidence type="ECO:0000313" key="1">
    <source>
        <dbReference type="EMBL" id="AFL73484.1"/>
    </source>
</evidence>
<dbReference type="EMBL" id="CP003154">
    <property type="protein sequence ID" value="AFL73484.1"/>
    <property type="molecule type" value="Genomic_DNA"/>
</dbReference>
<name>I3Y916_THIV6</name>
<protein>
    <recommendedName>
        <fullName evidence="3">DUF1819 domain-containing protein</fullName>
    </recommendedName>
</protein>
<dbReference type="InterPro" id="IPR023137">
    <property type="entry name" value="BrxA_sf"/>
</dbReference>
<dbReference type="OrthoDB" id="572368at2"/>
<gene>
    <name evidence="1" type="ordered locus">Thivi_1481</name>
</gene>
<reference evidence="1 2" key="1">
    <citation type="submission" date="2012-06" db="EMBL/GenBank/DDBJ databases">
        <title>Complete sequence of Thiocystis violascens DSM 198.</title>
        <authorList>
            <consortium name="US DOE Joint Genome Institute"/>
            <person name="Lucas S."/>
            <person name="Han J."/>
            <person name="Lapidus A."/>
            <person name="Cheng J.-F."/>
            <person name="Goodwin L."/>
            <person name="Pitluck S."/>
            <person name="Peters L."/>
            <person name="Ovchinnikova G."/>
            <person name="Teshima H."/>
            <person name="Detter J.C."/>
            <person name="Han C."/>
            <person name="Tapia R."/>
            <person name="Land M."/>
            <person name="Hauser L."/>
            <person name="Kyrpides N."/>
            <person name="Ivanova N."/>
            <person name="Pagani I."/>
            <person name="Vogl K."/>
            <person name="Liu Z."/>
            <person name="Frigaard N.-U."/>
            <person name="Bryant D."/>
            <person name="Woyke T."/>
        </authorList>
    </citation>
    <scope>NUCLEOTIDE SEQUENCE [LARGE SCALE GENOMIC DNA]</scope>
    <source>
        <strain evidence="2">ATCC 17096 / DSM 198 / 6111</strain>
    </source>
</reference>
<dbReference type="RefSeq" id="WP_014777952.1">
    <property type="nucleotide sequence ID" value="NC_018012.1"/>
</dbReference>
<dbReference type="KEGG" id="tvi:Thivi_1481"/>
<dbReference type="HOGENOM" id="CLU_1052285_0_0_6"/>
<dbReference type="AlphaFoldDB" id="I3Y916"/>
<dbReference type="Proteomes" id="UP000006062">
    <property type="component" value="Chromosome"/>
</dbReference>
<keyword evidence="2" id="KW-1185">Reference proteome</keyword>
<sequence length="261" mass="29108">MPGLAEATQSHARLLKCTLAIEDSRAYWSRTDGTGSVTSRQAFDEYWFGARSLGRIEVLLASLRARFDVFPPALDVLHRWSRMGPETRRIICHWHLQLADPLYRAFTGGDLVARRADPRPEVTRDGVIRWLALQGTAHWTLSTRIEYAGKLLSTALAAGLVASNRDPRQLLTPRIEDEALEYLLYLLRGIQITGTLLDNPYLASVGFAGSALEERVRRLPGIRFRRQGDLIDFGWLYPSLDAWADANLGADLPLRAAGGIG</sequence>
<proteinExistence type="predicted"/>
<dbReference type="Gene3D" id="1.10.3540.10">
    <property type="entry name" value="uncharacterized protein from magnetospirillum magneticum domain"/>
    <property type="match status" value="1"/>
</dbReference>
<organism evidence="1 2">
    <name type="scientific">Thiocystis violascens (strain ATCC 17096 / DSM 198 / 6111)</name>
    <name type="common">Chromatium violascens</name>
    <dbReference type="NCBI Taxonomy" id="765911"/>
    <lineage>
        <taxon>Bacteria</taxon>
        <taxon>Pseudomonadati</taxon>
        <taxon>Pseudomonadota</taxon>
        <taxon>Gammaproteobacteria</taxon>
        <taxon>Chromatiales</taxon>
        <taxon>Chromatiaceae</taxon>
        <taxon>Thiocystis</taxon>
    </lineage>
</organism>
<dbReference type="STRING" id="765911.Thivi_1481"/>
<evidence type="ECO:0000313" key="2">
    <source>
        <dbReference type="Proteomes" id="UP000006062"/>
    </source>
</evidence>